<dbReference type="PANTHER" id="PTHR13141:SF4">
    <property type="entry name" value="TRANSMEMBRANE PROTEIN 242"/>
    <property type="match status" value="1"/>
</dbReference>
<reference evidence="11" key="1">
    <citation type="submission" date="2022-12" db="EMBL/GenBank/DDBJ databases">
        <title>Genome assemblies of Blomia tropicalis.</title>
        <authorList>
            <person name="Cui Y."/>
        </authorList>
    </citation>
    <scope>NUCLEOTIDE SEQUENCE</scope>
    <source>
        <tissue evidence="11">Adult mites</tissue>
    </source>
</reference>
<evidence type="ECO:0000313" key="12">
    <source>
        <dbReference type="Proteomes" id="UP001142055"/>
    </source>
</evidence>
<dbReference type="AlphaFoldDB" id="A0A9Q0RTB7"/>
<dbReference type="Pfam" id="PF07096">
    <property type="entry name" value="DUF1358"/>
    <property type="match status" value="1"/>
</dbReference>
<comment type="similarity">
    <text evidence="2">Belongs to the TMEM242 family.</text>
</comment>
<keyword evidence="8 10" id="KW-0472">Membrane</keyword>
<name>A0A9Q0RTB7_BLOTA</name>
<evidence type="ECO:0000256" key="5">
    <source>
        <dbReference type="ARBA" id="ARBA00022792"/>
    </source>
</evidence>
<keyword evidence="7" id="KW-0496">Mitochondrion</keyword>
<evidence type="ECO:0000256" key="3">
    <source>
        <dbReference type="ARBA" id="ARBA00013934"/>
    </source>
</evidence>
<organism evidence="11 12">
    <name type="scientific">Blomia tropicalis</name>
    <name type="common">Mite</name>
    <dbReference type="NCBI Taxonomy" id="40697"/>
    <lineage>
        <taxon>Eukaryota</taxon>
        <taxon>Metazoa</taxon>
        <taxon>Ecdysozoa</taxon>
        <taxon>Arthropoda</taxon>
        <taxon>Chelicerata</taxon>
        <taxon>Arachnida</taxon>
        <taxon>Acari</taxon>
        <taxon>Acariformes</taxon>
        <taxon>Sarcoptiformes</taxon>
        <taxon>Astigmata</taxon>
        <taxon>Glycyphagoidea</taxon>
        <taxon>Echimyopodidae</taxon>
        <taxon>Blomia</taxon>
    </lineage>
</organism>
<evidence type="ECO:0000313" key="11">
    <source>
        <dbReference type="EMBL" id="KAJ6225699.1"/>
    </source>
</evidence>
<dbReference type="Proteomes" id="UP001142055">
    <property type="component" value="Chromosome 1"/>
</dbReference>
<comment type="caution">
    <text evidence="11">The sequence shown here is derived from an EMBL/GenBank/DDBJ whole genome shotgun (WGS) entry which is preliminary data.</text>
</comment>
<keyword evidence="5" id="KW-0999">Mitochondrion inner membrane</keyword>
<evidence type="ECO:0000256" key="4">
    <source>
        <dbReference type="ARBA" id="ARBA00022692"/>
    </source>
</evidence>
<gene>
    <name evidence="11" type="ORF">RDWZM_004244</name>
</gene>
<dbReference type="EMBL" id="JAPWDV010000001">
    <property type="protein sequence ID" value="KAJ6225699.1"/>
    <property type="molecule type" value="Genomic_DNA"/>
</dbReference>
<dbReference type="PANTHER" id="PTHR13141">
    <property type="entry name" value="TRANSMEMBRANE PROTEIN 242"/>
    <property type="match status" value="1"/>
</dbReference>
<feature type="transmembrane region" description="Helical" evidence="10">
    <location>
        <begin position="29"/>
        <end position="50"/>
    </location>
</feature>
<evidence type="ECO:0000256" key="6">
    <source>
        <dbReference type="ARBA" id="ARBA00022989"/>
    </source>
</evidence>
<protein>
    <recommendedName>
        <fullName evidence="3">Transmembrane protein 242</fullName>
    </recommendedName>
</protein>
<proteinExistence type="inferred from homology"/>
<keyword evidence="12" id="KW-1185">Reference proteome</keyword>
<accession>A0A9Q0RTB7</accession>
<evidence type="ECO:0000256" key="8">
    <source>
        <dbReference type="ARBA" id="ARBA00023136"/>
    </source>
</evidence>
<evidence type="ECO:0000256" key="1">
    <source>
        <dbReference type="ARBA" id="ARBA00004448"/>
    </source>
</evidence>
<keyword evidence="6 10" id="KW-1133">Transmembrane helix</keyword>
<dbReference type="OMA" id="AFNKGLM"/>
<comment type="subcellular location">
    <subcellularLocation>
        <location evidence="1">Mitochondrion inner membrane</location>
        <topology evidence="1">Multi-pass membrane protein</topology>
    </subcellularLocation>
</comment>
<feature type="transmembrane region" description="Helical" evidence="10">
    <location>
        <begin position="90"/>
        <end position="109"/>
    </location>
</feature>
<evidence type="ECO:0000256" key="10">
    <source>
        <dbReference type="SAM" id="Phobius"/>
    </source>
</evidence>
<evidence type="ECO:0000256" key="9">
    <source>
        <dbReference type="ARBA" id="ARBA00045905"/>
    </source>
</evidence>
<dbReference type="GO" id="GO:0005743">
    <property type="term" value="C:mitochondrial inner membrane"/>
    <property type="evidence" value="ECO:0007669"/>
    <property type="project" value="UniProtKB-SubCell"/>
</dbReference>
<comment type="function">
    <text evidence="9">Scaffold protein that participates in the c-ring assembly of mitochondrial ATP synthase (F(1)F(0) ATP synthase or complex V) by facilitating the membrane insertion and oligomer formation of the subunit c/ATP5MC3. Participates in the incorporation of the c-ring into vestigial complexes. Additionally influences the incorporation of subunits MT-ATP6, MT-ATP8, ATP5MJ, and ATP5MK in the ATP synthase.</text>
</comment>
<evidence type="ECO:0000256" key="7">
    <source>
        <dbReference type="ARBA" id="ARBA00023128"/>
    </source>
</evidence>
<sequence>MLEVASASIGSTINFNEDNKPESKFYETLFLGAIAGFGVMVGFSNGISLAKKKDEKAFNKGLMMLNERPNMPQMETGARLAVRALGWGSLWAFAGVGLVSGSIWCLSGAKDLKDFRQKMGQLLPSVPRNNPPQGRTEFESFRDLFNYLAEESDTSKQKLKNPENTVQEVD</sequence>
<evidence type="ECO:0000256" key="2">
    <source>
        <dbReference type="ARBA" id="ARBA00007570"/>
    </source>
</evidence>
<keyword evidence="4 10" id="KW-0812">Transmembrane</keyword>
<dbReference type="InterPro" id="IPR009792">
    <property type="entry name" value="TMEM242"/>
</dbReference>